<organism evidence="1">
    <name type="scientific">marine sediment metagenome</name>
    <dbReference type="NCBI Taxonomy" id="412755"/>
    <lineage>
        <taxon>unclassified sequences</taxon>
        <taxon>metagenomes</taxon>
        <taxon>ecological metagenomes</taxon>
    </lineage>
</organism>
<proteinExistence type="predicted"/>
<protein>
    <submittedName>
        <fullName evidence="1">Uncharacterized protein</fullName>
    </submittedName>
</protein>
<evidence type="ECO:0000313" key="1">
    <source>
        <dbReference type="EMBL" id="GAG41944.1"/>
    </source>
</evidence>
<accession>X0XFK1</accession>
<gene>
    <name evidence="1" type="ORF">S01H1_85536</name>
</gene>
<reference evidence="1" key="1">
    <citation type="journal article" date="2014" name="Front. Microbiol.">
        <title>High frequency of phylogenetically diverse reductive dehalogenase-homologous genes in deep subseafloor sedimentary metagenomes.</title>
        <authorList>
            <person name="Kawai M."/>
            <person name="Futagami T."/>
            <person name="Toyoda A."/>
            <person name="Takaki Y."/>
            <person name="Nishi S."/>
            <person name="Hori S."/>
            <person name="Arai W."/>
            <person name="Tsubouchi T."/>
            <person name="Morono Y."/>
            <person name="Uchiyama I."/>
            <person name="Ito T."/>
            <person name="Fujiyama A."/>
            <person name="Inagaki F."/>
            <person name="Takami H."/>
        </authorList>
    </citation>
    <scope>NUCLEOTIDE SEQUENCE</scope>
    <source>
        <strain evidence="1">Expedition CK06-06</strain>
    </source>
</reference>
<sequence>AGIVAMFLKMDGASTAMIAGSGLAGGGELFKSLQKKAEK</sequence>
<dbReference type="EMBL" id="BARS01058787">
    <property type="protein sequence ID" value="GAG41944.1"/>
    <property type="molecule type" value="Genomic_DNA"/>
</dbReference>
<feature type="non-terminal residue" evidence="1">
    <location>
        <position position="1"/>
    </location>
</feature>
<comment type="caution">
    <text evidence="1">The sequence shown here is derived from an EMBL/GenBank/DDBJ whole genome shotgun (WGS) entry which is preliminary data.</text>
</comment>
<name>X0XFK1_9ZZZZ</name>
<dbReference type="AlphaFoldDB" id="X0XFK1"/>